<dbReference type="EMBL" id="JBHSDU010000015">
    <property type="protein sequence ID" value="MFC4314901.1"/>
    <property type="molecule type" value="Genomic_DNA"/>
</dbReference>
<protein>
    <submittedName>
        <fullName evidence="2">Helix-turn-helix domain-containing protein</fullName>
    </submittedName>
</protein>
<comment type="caution">
    <text evidence="2">The sequence shown here is derived from an EMBL/GenBank/DDBJ whole genome shotgun (WGS) entry which is preliminary data.</text>
</comment>
<dbReference type="InterPro" id="IPR001387">
    <property type="entry name" value="Cro/C1-type_HTH"/>
</dbReference>
<dbReference type="InterPro" id="IPR010982">
    <property type="entry name" value="Lambda_DNA-bd_dom_sf"/>
</dbReference>
<accession>A0ABV8T4Q3</accession>
<proteinExistence type="predicted"/>
<dbReference type="PROSITE" id="PS50943">
    <property type="entry name" value="HTH_CROC1"/>
    <property type="match status" value="1"/>
</dbReference>
<dbReference type="SUPFAM" id="SSF47413">
    <property type="entry name" value="lambda repressor-like DNA-binding domains"/>
    <property type="match status" value="1"/>
</dbReference>
<gene>
    <name evidence="2" type="ORF">ACFPN2_37915</name>
</gene>
<dbReference type="SMART" id="SM00530">
    <property type="entry name" value="HTH_XRE"/>
    <property type="match status" value="1"/>
</dbReference>
<keyword evidence="3" id="KW-1185">Reference proteome</keyword>
<evidence type="ECO:0000313" key="3">
    <source>
        <dbReference type="Proteomes" id="UP001595904"/>
    </source>
</evidence>
<evidence type="ECO:0000259" key="1">
    <source>
        <dbReference type="PROSITE" id="PS50943"/>
    </source>
</evidence>
<organism evidence="2 3">
    <name type="scientific">Steroidobacter flavus</name>
    <dbReference type="NCBI Taxonomy" id="1842136"/>
    <lineage>
        <taxon>Bacteria</taxon>
        <taxon>Pseudomonadati</taxon>
        <taxon>Pseudomonadota</taxon>
        <taxon>Gammaproteobacteria</taxon>
        <taxon>Steroidobacterales</taxon>
        <taxon>Steroidobacteraceae</taxon>
        <taxon>Steroidobacter</taxon>
    </lineage>
</organism>
<dbReference type="Gene3D" id="1.10.260.40">
    <property type="entry name" value="lambda repressor-like DNA-binding domains"/>
    <property type="match status" value="1"/>
</dbReference>
<dbReference type="CDD" id="cd00093">
    <property type="entry name" value="HTH_XRE"/>
    <property type="match status" value="1"/>
</dbReference>
<reference evidence="3" key="1">
    <citation type="journal article" date="2019" name="Int. J. Syst. Evol. Microbiol.">
        <title>The Global Catalogue of Microorganisms (GCM) 10K type strain sequencing project: providing services to taxonomists for standard genome sequencing and annotation.</title>
        <authorList>
            <consortium name="The Broad Institute Genomics Platform"/>
            <consortium name="The Broad Institute Genome Sequencing Center for Infectious Disease"/>
            <person name="Wu L."/>
            <person name="Ma J."/>
        </authorList>
    </citation>
    <scope>NUCLEOTIDE SEQUENCE [LARGE SCALE GENOMIC DNA]</scope>
    <source>
        <strain evidence="3">CGMCC 1.10759</strain>
    </source>
</reference>
<name>A0ABV8T4Q3_9GAMM</name>
<dbReference type="Proteomes" id="UP001595904">
    <property type="component" value="Unassembled WGS sequence"/>
</dbReference>
<evidence type="ECO:0000313" key="2">
    <source>
        <dbReference type="EMBL" id="MFC4314901.1"/>
    </source>
</evidence>
<dbReference type="RefSeq" id="WP_380606459.1">
    <property type="nucleotide sequence ID" value="NZ_JBHSDU010000015.1"/>
</dbReference>
<feature type="domain" description="HTH cro/C1-type" evidence="1">
    <location>
        <begin position="11"/>
        <end position="64"/>
    </location>
</feature>
<sequence length="249" mass="27782">MNETKNLLETLKRCLRARGMTYQKLGRALGLSESSVKRLFSDESFTLVRLERVCAALDMSVADLVRMAAGAREPTQTFSLSLEQERTLASDASLLALFYLLLNGRSAEAAERRLGLNPRVMRALLTRLEEAQLVEIDAKRRIHLHARLPIAWRPDGPVRKLYERQVRAEFLQGPFTGASEALSFHSAELSPASVRILLKKIDKLAADFADLAALDVQLPARDKTSVALLLACRPWVFSMFSAYRAKAVA</sequence>
<dbReference type="Pfam" id="PF13443">
    <property type="entry name" value="HTH_26"/>
    <property type="match status" value="1"/>
</dbReference>